<dbReference type="Pfam" id="PF07494">
    <property type="entry name" value="Reg_prop"/>
    <property type="match status" value="1"/>
</dbReference>
<evidence type="ECO:0008006" key="3">
    <source>
        <dbReference type="Google" id="ProtNLM"/>
    </source>
</evidence>
<reference evidence="1 2" key="1">
    <citation type="submission" date="2011-04" db="EMBL/GenBank/DDBJ databases">
        <title>The Genome Sequence of Dysgonomonas gadei ATCC BAA-286.</title>
        <authorList>
            <consortium name="The Broad Institute Genome Sequencing Platform"/>
            <person name="Earl A."/>
            <person name="Ward D."/>
            <person name="Feldgarden M."/>
            <person name="Gevers D."/>
            <person name="Pudlo N."/>
            <person name="Martens E."/>
            <person name="Allen-Vercoe E."/>
            <person name="Young S.K."/>
            <person name="Zeng Q."/>
            <person name="Gargeya S."/>
            <person name="Fitzgerald M."/>
            <person name="Haas B."/>
            <person name="Abouelleil A."/>
            <person name="Alvarado L."/>
            <person name="Arachchi H.M."/>
            <person name="Berlin A."/>
            <person name="Brown A."/>
            <person name="Chapman S.B."/>
            <person name="Chen Z."/>
            <person name="Dunbar C."/>
            <person name="Freedman E."/>
            <person name="Gearin G."/>
            <person name="Gellesch M."/>
            <person name="Goldberg J."/>
            <person name="Griggs A."/>
            <person name="Gujja S."/>
            <person name="Heiman D."/>
            <person name="Howarth C."/>
            <person name="Larson L."/>
            <person name="Lui A."/>
            <person name="MacDonald P.J.P."/>
            <person name="Mehta T."/>
            <person name="Montmayeur A."/>
            <person name="Murphy C."/>
            <person name="Neiman D."/>
            <person name="Pearson M."/>
            <person name="Priest M."/>
            <person name="Roberts A."/>
            <person name="Saif S."/>
            <person name="Shea T."/>
            <person name="Shenoy N."/>
            <person name="Sisk P."/>
            <person name="Stolte C."/>
            <person name="Sykes S."/>
            <person name="Yandava C."/>
            <person name="Wortman J."/>
            <person name="Nusbaum C."/>
            <person name="Birren B."/>
        </authorList>
    </citation>
    <scope>NUCLEOTIDE SEQUENCE [LARGE SCALE GENOMIC DNA]</scope>
    <source>
        <strain evidence="1 2">ATCC BAA-286</strain>
    </source>
</reference>
<dbReference type="Gene3D" id="2.130.10.10">
    <property type="entry name" value="YVTN repeat-like/Quinoprotein amine dehydrogenase"/>
    <property type="match status" value="3"/>
</dbReference>
<dbReference type="InterPro" id="IPR015943">
    <property type="entry name" value="WD40/YVTN_repeat-like_dom_sf"/>
</dbReference>
<dbReference type="HOGENOM" id="CLU_559909_0_0_10"/>
<proteinExistence type="predicted"/>
<dbReference type="STRING" id="742766.HMPREF9455_01937"/>
<organism evidence="1 2">
    <name type="scientific">Dysgonomonas gadei ATCC BAA-286</name>
    <dbReference type="NCBI Taxonomy" id="742766"/>
    <lineage>
        <taxon>Bacteria</taxon>
        <taxon>Pseudomonadati</taxon>
        <taxon>Bacteroidota</taxon>
        <taxon>Bacteroidia</taxon>
        <taxon>Bacteroidales</taxon>
        <taxon>Dysgonomonadaceae</taxon>
        <taxon>Dysgonomonas</taxon>
    </lineage>
</organism>
<dbReference type="Proteomes" id="UP000004913">
    <property type="component" value="Unassembled WGS sequence"/>
</dbReference>
<dbReference type="AlphaFoldDB" id="F5IXX0"/>
<comment type="caution">
    <text evidence="1">The sequence shown here is derived from an EMBL/GenBank/DDBJ whole genome shotgun (WGS) entry which is preliminary data.</text>
</comment>
<dbReference type="eggNOG" id="COG3292">
    <property type="taxonomic scope" value="Bacteria"/>
</dbReference>
<dbReference type="RefSeq" id="WP_006799465.1">
    <property type="nucleotide sequence ID" value="NZ_GL891982.1"/>
</dbReference>
<accession>F5IXX0</accession>
<dbReference type="OrthoDB" id="9807410at2"/>
<protein>
    <recommendedName>
        <fullName evidence="3">Two component regulator propeller</fullName>
    </recommendedName>
</protein>
<gene>
    <name evidence="1" type="ORF">HMPREF9455_01937</name>
</gene>
<name>F5IXX0_9BACT</name>
<keyword evidence="2" id="KW-1185">Reference proteome</keyword>
<dbReference type="SUPFAM" id="SSF63829">
    <property type="entry name" value="Calcium-dependent phosphotriesterase"/>
    <property type="match status" value="1"/>
</dbReference>
<evidence type="ECO:0000313" key="2">
    <source>
        <dbReference type="Proteomes" id="UP000004913"/>
    </source>
</evidence>
<sequence length="482" mass="54542">MKKIISIFLFLSLVIGVMHAQNIFPEKFDNCKIEAFGLESKITSARISNEDLLTSLLKGHSLFKIEGILMMQIYVDKDGTACLISADNKTNIPTKEFNLSKVIETTKWTGNMRPVCAIVHITFKNGKAEVRRLGMDNNLGVHEITDKRNPLYDLPQNTKNKNTSNNPQVMKVEKTNSTWKLYTFDNSMLPYNLCRSAETDSKGNVWIGTDRGIVKIDGEKWTVFDADNSGLESNQNGHTVTWDLAVDNGDRIWTETMSKIKVYDGQNWSIIDSTNSPIKRSGKIKVQDNTVWITGFNGFYEFTDGKWNEYTVSNSGLVSNTTRGVYRDKSGNIWVATDKGISFFDGKNWKTYTSKNSKMPADGGRMVTGDKQGNIWIGVSTGKHDNIGGVVKITPDNKWIVYTMKNSKLPNPTVSDIKFEGENDQIAWICTGKYLVRLEKNDWEIYDSSNSFIPDNYVSTIAFDREGNKWIATYNGVIWMNR</sequence>
<dbReference type="InterPro" id="IPR011110">
    <property type="entry name" value="Reg_prop"/>
</dbReference>
<evidence type="ECO:0000313" key="1">
    <source>
        <dbReference type="EMBL" id="EGK01789.1"/>
    </source>
</evidence>
<dbReference type="EMBL" id="ADLV01000020">
    <property type="protein sequence ID" value="EGK01789.1"/>
    <property type="molecule type" value="Genomic_DNA"/>
</dbReference>